<evidence type="ECO:0000313" key="2">
    <source>
        <dbReference type="Proteomes" id="UP001603857"/>
    </source>
</evidence>
<gene>
    <name evidence="1" type="ORF">Fmac_013699</name>
</gene>
<dbReference type="AlphaFoldDB" id="A0ABD1MTV3"/>
<protein>
    <submittedName>
        <fullName evidence="1">Uncharacterized protein</fullName>
    </submittedName>
</protein>
<reference evidence="1 2" key="1">
    <citation type="submission" date="2024-08" db="EMBL/GenBank/DDBJ databases">
        <title>Insights into the chromosomal genome structure of Flemingia macrophylla.</title>
        <authorList>
            <person name="Ding Y."/>
            <person name="Zhao Y."/>
            <person name="Bi W."/>
            <person name="Wu M."/>
            <person name="Zhao G."/>
            <person name="Gong Y."/>
            <person name="Li W."/>
            <person name="Zhang P."/>
        </authorList>
    </citation>
    <scope>NUCLEOTIDE SEQUENCE [LARGE SCALE GENOMIC DNA]</scope>
    <source>
        <strain evidence="1">DYQJB</strain>
        <tissue evidence="1">Leaf</tissue>
    </source>
</reference>
<name>A0ABD1MTV3_9FABA</name>
<comment type="caution">
    <text evidence="1">The sequence shown here is derived from an EMBL/GenBank/DDBJ whole genome shotgun (WGS) entry which is preliminary data.</text>
</comment>
<keyword evidence="2" id="KW-1185">Reference proteome</keyword>
<evidence type="ECO:0000313" key="1">
    <source>
        <dbReference type="EMBL" id="KAL2339253.1"/>
    </source>
</evidence>
<sequence>MTSSSFINFFILLLLLKELNKFIICFYWKWEEYFSSEYEANIALYQTSLL</sequence>
<dbReference type="EMBL" id="JBGMDY010000004">
    <property type="protein sequence ID" value="KAL2339253.1"/>
    <property type="molecule type" value="Genomic_DNA"/>
</dbReference>
<organism evidence="1 2">
    <name type="scientific">Flemingia macrophylla</name>
    <dbReference type="NCBI Taxonomy" id="520843"/>
    <lineage>
        <taxon>Eukaryota</taxon>
        <taxon>Viridiplantae</taxon>
        <taxon>Streptophyta</taxon>
        <taxon>Embryophyta</taxon>
        <taxon>Tracheophyta</taxon>
        <taxon>Spermatophyta</taxon>
        <taxon>Magnoliopsida</taxon>
        <taxon>eudicotyledons</taxon>
        <taxon>Gunneridae</taxon>
        <taxon>Pentapetalae</taxon>
        <taxon>rosids</taxon>
        <taxon>fabids</taxon>
        <taxon>Fabales</taxon>
        <taxon>Fabaceae</taxon>
        <taxon>Papilionoideae</taxon>
        <taxon>50 kb inversion clade</taxon>
        <taxon>NPAAA clade</taxon>
        <taxon>indigoferoid/millettioid clade</taxon>
        <taxon>Phaseoleae</taxon>
        <taxon>Flemingia</taxon>
    </lineage>
</organism>
<dbReference type="Proteomes" id="UP001603857">
    <property type="component" value="Unassembled WGS sequence"/>
</dbReference>
<proteinExistence type="predicted"/>
<accession>A0ABD1MTV3</accession>